<name>A0ABY1YGR0_9RHOB</name>
<proteinExistence type="predicted"/>
<dbReference type="RefSeq" id="WP_089388438.1">
    <property type="nucleotide sequence ID" value="NZ_FZNM01000008.1"/>
</dbReference>
<organism evidence="1 2">
    <name type="scientific">Paracoccus sediminis</name>
    <dbReference type="NCBI Taxonomy" id="1214787"/>
    <lineage>
        <taxon>Bacteria</taxon>
        <taxon>Pseudomonadati</taxon>
        <taxon>Pseudomonadota</taxon>
        <taxon>Alphaproteobacteria</taxon>
        <taxon>Rhodobacterales</taxon>
        <taxon>Paracoccaceae</taxon>
        <taxon>Paracoccus</taxon>
    </lineage>
</organism>
<reference evidence="1 2" key="1">
    <citation type="submission" date="2019-02" db="EMBL/GenBank/DDBJ databases">
        <authorList>
            <person name="Zhang G."/>
        </authorList>
    </citation>
    <scope>NUCLEOTIDE SEQUENCE [LARGE SCALE GENOMIC DNA]</scope>
    <source>
        <strain evidence="1 2">CMB17</strain>
    </source>
</reference>
<evidence type="ECO:0000313" key="1">
    <source>
        <dbReference type="EMBL" id="TBN49019.1"/>
    </source>
</evidence>
<protein>
    <submittedName>
        <fullName evidence="1">Uncharacterized protein</fullName>
    </submittedName>
</protein>
<dbReference type="Proteomes" id="UP000292859">
    <property type="component" value="Unassembled WGS sequence"/>
</dbReference>
<evidence type="ECO:0000313" key="2">
    <source>
        <dbReference type="Proteomes" id="UP000292859"/>
    </source>
</evidence>
<dbReference type="EMBL" id="SIRL01000009">
    <property type="protein sequence ID" value="TBN49019.1"/>
    <property type="molecule type" value="Genomic_DNA"/>
</dbReference>
<comment type="caution">
    <text evidence="1">The sequence shown here is derived from an EMBL/GenBank/DDBJ whole genome shotgun (WGS) entry which is preliminary data.</text>
</comment>
<gene>
    <name evidence="1" type="ORF">EYF88_12980</name>
</gene>
<sequence length="82" mass="9356">MTFYDTPHSALIGQMDQDFGHEGVTRIGVFDNKGEMLADRSASRRLLDLAQGLRSDCRTPERFVVRFDGNARSRMVILRQQP</sequence>
<keyword evidence="2" id="KW-1185">Reference proteome</keyword>
<accession>A0ABY1YGR0</accession>